<dbReference type="RefSeq" id="WP_344643626.1">
    <property type="nucleotide sequence ID" value="NZ_BAAASS010000005.1"/>
</dbReference>
<organism evidence="3 4">
    <name type="scientific">Streptomyces fimbriatus</name>
    <dbReference type="NCBI Taxonomy" id="68197"/>
    <lineage>
        <taxon>Bacteria</taxon>
        <taxon>Bacillati</taxon>
        <taxon>Actinomycetota</taxon>
        <taxon>Actinomycetes</taxon>
        <taxon>Kitasatosporales</taxon>
        <taxon>Streptomycetaceae</taxon>
        <taxon>Streptomyces</taxon>
    </lineage>
</organism>
<feature type="signal peptide" evidence="2">
    <location>
        <begin position="1"/>
        <end position="19"/>
    </location>
</feature>
<evidence type="ECO:0000256" key="2">
    <source>
        <dbReference type="SAM" id="SignalP"/>
    </source>
</evidence>
<dbReference type="Proteomes" id="UP001596156">
    <property type="component" value="Unassembled WGS sequence"/>
</dbReference>
<evidence type="ECO:0008006" key="5">
    <source>
        <dbReference type="Google" id="ProtNLM"/>
    </source>
</evidence>
<name>A0ABW0DGC7_STRFI</name>
<keyword evidence="2" id="KW-0732">Signal</keyword>
<proteinExistence type="predicted"/>
<gene>
    <name evidence="3" type="ORF">ACFPN6_30110</name>
</gene>
<dbReference type="PROSITE" id="PS51257">
    <property type="entry name" value="PROKAR_LIPOPROTEIN"/>
    <property type="match status" value="1"/>
</dbReference>
<dbReference type="EMBL" id="JBHSKL010000044">
    <property type="protein sequence ID" value="MFC5228742.1"/>
    <property type="molecule type" value="Genomic_DNA"/>
</dbReference>
<evidence type="ECO:0000313" key="4">
    <source>
        <dbReference type="Proteomes" id="UP001596156"/>
    </source>
</evidence>
<feature type="region of interest" description="Disordered" evidence="1">
    <location>
        <begin position="166"/>
        <end position="191"/>
    </location>
</feature>
<reference evidence="4" key="1">
    <citation type="journal article" date="2019" name="Int. J. Syst. Evol. Microbiol.">
        <title>The Global Catalogue of Microorganisms (GCM) 10K type strain sequencing project: providing services to taxonomists for standard genome sequencing and annotation.</title>
        <authorList>
            <consortium name="The Broad Institute Genomics Platform"/>
            <consortium name="The Broad Institute Genome Sequencing Center for Infectious Disease"/>
            <person name="Wu L."/>
            <person name="Ma J."/>
        </authorList>
    </citation>
    <scope>NUCLEOTIDE SEQUENCE [LARGE SCALE GENOMIC DNA]</scope>
    <source>
        <strain evidence="4">CCM 8479</strain>
    </source>
</reference>
<protein>
    <recommendedName>
        <fullName evidence="5">GerMN domain-containing protein</fullName>
    </recommendedName>
</protein>
<evidence type="ECO:0000256" key="1">
    <source>
        <dbReference type="SAM" id="MobiDB-lite"/>
    </source>
</evidence>
<sequence length="191" mass="19232">MRAVRRAVLLAVPAPCALASCGIPTTGVVEAGGAASGVVPTIRVYFVAGDGTLVAVPRRTVAPVDVESAVAVLLEGPTEAERVERLTTLLPLPGLLATPVPAAAATDGPVTVPQEEVRTADLVKVVAEDDRVFIEFTPASNELTGLPVDRLVCTALGAQRVAEPGAEPLPVTVTGPGGRPVEGTGASCSDG</sequence>
<comment type="caution">
    <text evidence="3">The sequence shown here is derived from an EMBL/GenBank/DDBJ whole genome shotgun (WGS) entry which is preliminary data.</text>
</comment>
<keyword evidence="4" id="KW-1185">Reference proteome</keyword>
<accession>A0ABW0DGC7</accession>
<feature type="chain" id="PRO_5045417441" description="GerMN domain-containing protein" evidence="2">
    <location>
        <begin position="20"/>
        <end position="191"/>
    </location>
</feature>
<evidence type="ECO:0000313" key="3">
    <source>
        <dbReference type="EMBL" id="MFC5228742.1"/>
    </source>
</evidence>